<dbReference type="InterPro" id="IPR002014">
    <property type="entry name" value="VHS_dom"/>
</dbReference>
<keyword evidence="2" id="KW-0808">Transferase</keyword>
<keyword evidence="2" id="KW-0418">Kinase</keyword>
<dbReference type="PROSITE" id="PS50179">
    <property type="entry name" value="VHS"/>
    <property type="match status" value="1"/>
</dbReference>
<feature type="domain" description="VHS" evidence="1">
    <location>
        <begin position="11"/>
        <end position="70"/>
    </location>
</feature>
<dbReference type="GO" id="GO:0032456">
    <property type="term" value="P:endocytic recycling"/>
    <property type="evidence" value="ECO:0007669"/>
    <property type="project" value="TreeGrafter"/>
</dbReference>
<reference evidence="2" key="1">
    <citation type="submission" date="2023-03" db="EMBL/GenBank/DDBJ databases">
        <authorList>
            <person name="Steffen K."/>
            <person name="Cardenas P."/>
        </authorList>
    </citation>
    <scope>NUCLEOTIDE SEQUENCE</scope>
</reference>
<evidence type="ECO:0000259" key="1">
    <source>
        <dbReference type="PROSITE" id="PS50179"/>
    </source>
</evidence>
<dbReference type="Pfam" id="PF00790">
    <property type="entry name" value="VHS"/>
    <property type="match status" value="1"/>
</dbReference>
<comment type="caution">
    <text evidence="2">The sequence shown here is derived from an EMBL/GenBank/DDBJ whole genome shotgun (WGS) entry which is preliminary data.</text>
</comment>
<proteinExistence type="predicted"/>
<dbReference type="Gene3D" id="1.25.40.90">
    <property type="match status" value="1"/>
</dbReference>
<dbReference type="InterPro" id="IPR017073">
    <property type="entry name" value="HGS/VPS27"/>
</dbReference>
<dbReference type="SUPFAM" id="SSF48464">
    <property type="entry name" value="ENTH/VHS domain"/>
    <property type="match status" value="1"/>
</dbReference>
<evidence type="ECO:0000313" key="3">
    <source>
        <dbReference type="Proteomes" id="UP001174909"/>
    </source>
</evidence>
<dbReference type="PANTHER" id="PTHR46275">
    <property type="entry name" value="HEPATOCYTE GROWTH FACTOR-REGULATED TYROSINE KINASE SUBSTRATE"/>
    <property type="match status" value="1"/>
</dbReference>
<dbReference type="InterPro" id="IPR008942">
    <property type="entry name" value="ENTH_VHS"/>
</dbReference>
<evidence type="ECO:0000313" key="2">
    <source>
        <dbReference type="EMBL" id="CAI7990519.1"/>
    </source>
</evidence>
<dbReference type="PANTHER" id="PTHR46275:SF1">
    <property type="entry name" value="HEPATOCYTE GROWTH FACTOR-REGULATED TYROSINE KINASE SUBSTRATE"/>
    <property type="match status" value="1"/>
</dbReference>
<dbReference type="Proteomes" id="UP001174909">
    <property type="component" value="Unassembled WGS sequence"/>
</dbReference>
<sequence length="70" mass="8077">MVNIKTLLDKAVSSELSEPDWETILDIVEEIKQKNVSVKNAVKEFRKKLLDPNSTVVYYTLTGLLYIHVR</sequence>
<keyword evidence="3" id="KW-1185">Reference proteome</keyword>
<dbReference type="GO" id="GO:0005769">
    <property type="term" value="C:early endosome"/>
    <property type="evidence" value="ECO:0007669"/>
    <property type="project" value="TreeGrafter"/>
</dbReference>
<protein>
    <submittedName>
        <fullName evidence="2">Hepatocyte growth factor-regulated tyrosine kinase substrate</fullName>
    </submittedName>
</protein>
<dbReference type="GO" id="GO:0043130">
    <property type="term" value="F:ubiquitin binding"/>
    <property type="evidence" value="ECO:0007669"/>
    <property type="project" value="InterPro"/>
</dbReference>
<name>A0AA35QSN5_GEOBA</name>
<organism evidence="2 3">
    <name type="scientific">Geodia barretti</name>
    <name type="common">Barrett's horny sponge</name>
    <dbReference type="NCBI Taxonomy" id="519541"/>
    <lineage>
        <taxon>Eukaryota</taxon>
        <taxon>Metazoa</taxon>
        <taxon>Porifera</taxon>
        <taxon>Demospongiae</taxon>
        <taxon>Heteroscleromorpha</taxon>
        <taxon>Tetractinellida</taxon>
        <taxon>Astrophorina</taxon>
        <taxon>Geodiidae</taxon>
        <taxon>Geodia</taxon>
    </lineage>
</organism>
<dbReference type="EMBL" id="CASHTH010000074">
    <property type="protein sequence ID" value="CAI7990519.1"/>
    <property type="molecule type" value="Genomic_DNA"/>
</dbReference>
<dbReference type="GO" id="GO:0016301">
    <property type="term" value="F:kinase activity"/>
    <property type="evidence" value="ECO:0007669"/>
    <property type="project" value="UniProtKB-KW"/>
</dbReference>
<gene>
    <name evidence="2" type="ORF">GBAR_LOCUS496</name>
</gene>
<accession>A0AA35QSN5</accession>
<dbReference type="GO" id="GO:0031623">
    <property type="term" value="P:receptor internalization"/>
    <property type="evidence" value="ECO:0007669"/>
    <property type="project" value="TreeGrafter"/>
</dbReference>
<dbReference type="GO" id="GO:0035091">
    <property type="term" value="F:phosphatidylinositol binding"/>
    <property type="evidence" value="ECO:0007669"/>
    <property type="project" value="InterPro"/>
</dbReference>
<dbReference type="AlphaFoldDB" id="A0AA35QSN5"/>